<organism evidence="6 7">
    <name type="scientific">Haliangium ochraceum (strain DSM 14365 / JCM 11303 / SMP-2)</name>
    <dbReference type="NCBI Taxonomy" id="502025"/>
    <lineage>
        <taxon>Bacteria</taxon>
        <taxon>Pseudomonadati</taxon>
        <taxon>Myxococcota</taxon>
        <taxon>Polyangia</taxon>
        <taxon>Haliangiales</taxon>
        <taxon>Kofleriaceae</taxon>
        <taxon>Haliangium</taxon>
    </lineage>
</organism>
<evidence type="ECO:0008006" key="8">
    <source>
        <dbReference type="Google" id="ProtNLM"/>
    </source>
</evidence>
<evidence type="ECO:0000256" key="3">
    <source>
        <dbReference type="ARBA" id="ARBA00022989"/>
    </source>
</evidence>
<evidence type="ECO:0000313" key="7">
    <source>
        <dbReference type="Proteomes" id="UP000001880"/>
    </source>
</evidence>
<proteinExistence type="predicted"/>
<comment type="subcellular location">
    <subcellularLocation>
        <location evidence="1">Membrane</location>
        <topology evidence="1">Single-pass membrane protein</topology>
    </subcellularLocation>
</comment>
<dbReference type="KEGG" id="hoh:Hoch_5130"/>
<evidence type="ECO:0000256" key="1">
    <source>
        <dbReference type="ARBA" id="ARBA00004167"/>
    </source>
</evidence>
<evidence type="ECO:0000256" key="4">
    <source>
        <dbReference type="ARBA" id="ARBA00023136"/>
    </source>
</evidence>
<dbReference type="EMBL" id="CP001804">
    <property type="protein sequence ID" value="ACY17618.1"/>
    <property type="molecule type" value="Genomic_DNA"/>
</dbReference>
<keyword evidence="3 5" id="KW-1133">Transmembrane helix</keyword>
<name>D0LWG8_HALO1</name>
<protein>
    <recommendedName>
        <fullName evidence="8">Metalloprotease</fullName>
    </recommendedName>
</protein>
<dbReference type="AlphaFoldDB" id="D0LWG8"/>
<evidence type="ECO:0000256" key="2">
    <source>
        <dbReference type="ARBA" id="ARBA00022692"/>
    </source>
</evidence>
<dbReference type="PANTHER" id="PTHR30168:SF0">
    <property type="entry name" value="INNER MEMBRANE PROTEIN"/>
    <property type="match status" value="1"/>
</dbReference>
<keyword evidence="7" id="KW-1185">Reference proteome</keyword>
<dbReference type="Proteomes" id="UP000001880">
    <property type="component" value="Chromosome"/>
</dbReference>
<evidence type="ECO:0000313" key="6">
    <source>
        <dbReference type="EMBL" id="ACY17618.1"/>
    </source>
</evidence>
<dbReference type="GO" id="GO:0016020">
    <property type="term" value="C:membrane"/>
    <property type="evidence" value="ECO:0007669"/>
    <property type="project" value="UniProtKB-SubCell"/>
</dbReference>
<dbReference type="RefSeq" id="WP_012830210.1">
    <property type="nucleotide sequence ID" value="NC_013440.1"/>
</dbReference>
<keyword evidence="4 5" id="KW-0472">Membrane</keyword>
<accession>D0LWG8</accession>
<dbReference type="OrthoDB" id="9774900at2"/>
<dbReference type="STRING" id="502025.Hoch_5130"/>
<dbReference type="Pfam" id="PF04228">
    <property type="entry name" value="Zn_peptidase"/>
    <property type="match status" value="1"/>
</dbReference>
<reference evidence="6 7" key="1">
    <citation type="journal article" date="2010" name="Stand. Genomic Sci.">
        <title>Complete genome sequence of Haliangium ochraceum type strain (SMP-2).</title>
        <authorList>
            <consortium name="US DOE Joint Genome Institute (JGI-PGF)"/>
            <person name="Ivanova N."/>
            <person name="Daum C."/>
            <person name="Lang E."/>
            <person name="Abt B."/>
            <person name="Kopitz M."/>
            <person name="Saunders E."/>
            <person name="Lapidus A."/>
            <person name="Lucas S."/>
            <person name="Glavina Del Rio T."/>
            <person name="Nolan M."/>
            <person name="Tice H."/>
            <person name="Copeland A."/>
            <person name="Cheng J.F."/>
            <person name="Chen F."/>
            <person name="Bruce D."/>
            <person name="Goodwin L."/>
            <person name="Pitluck S."/>
            <person name="Mavromatis K."/>
            <person name="Pati A."/>
            <person name="Mikhailova N."/>
            <person name="Chen A."/>
            <person name="Palaniappan K."/>
            <person name="Land M."/>
            <person name="Hauser L."/>
            <person name="Chang Y.J."/>
            <person name="Jeffries C.D."/>
            <person name="Detter J.C."/>
            <person name="Brettin T."/>
            <person name="Rohde M."/>
            <person name="Goker M."/>
            <person name="Bristow J."/>
            <person name="Markowitz V."/>
            <person name="Eisen J.A."/>
            <person name="Hugenholtz P."/>
            <person name="Kyrpides N.C."/>
            <person name="Klenk H.P."/>
        </authorList>
    </citation>
    <scope>NUCLEOTIDE SEQUENCE [LARGE SCALE GENOMIC DNA]</scope>
    <source>
        <strain evidence="7">DSM 14365 / CIP 107738 / JCM 11303 / AJ 13395 / SMP-2</strain>
    </source>
</reference>
<gene>
    <name evidence="6" type="ordered locus">Hoch_5130</name>
</gene>
<dbReference type="eggNOG" id="COG2321">
    <property type="taxonomic scope" value="Bacteria"/>
</dbReference>
<feature type="transmembrane region" description="Helical" evidence="5">
    <location>
        <begin position="37"/>
        <end position="56"/>
    </location>
</feature>
<dbReference type="HOGENOM" id="CLU_059329_0_0_7"/>
<dbReference type="PANTHER" id="PTHR30168">
    <property type="entry name" value="PUTATIVE MEMBRANE PROTEIN YPFJ"/>
    <property type="match status" value="1"/>
</dbReference>
<sequence length="281" mass="30668">MKWQRGYRSDNVELRGSSGRGGGAGAAGLLFLVGRRFGLPGLLIAGVLFLVARFTCGGDMGFLSSGGAQQGAPEASSEEVQFVSFVFDDVQNTWDQLLREREEPYQMAKLVIFRQGTPTGCGFGQAAMGPFYCPRDSTAYIDLGFYEDLRRRFGAPGDFAQAYVIAHEIGHHVQNQLDLLSSDGEVGDGSSAVRQELQADCLAGVWAHSTAQRDLLEQGDLEEALRAAAAIGDDTLQRKAGAQVQPESWTHGSSEQRMRWFRRGYEQGTLEACDTRSVEEL</sequence>
<dbReference type="InterPro" id="IPR007343">
    <property type="entry name" value="Uncharacterised_pept_Zn_put"/>
</dbReference>
<evidence type="ECO:0000256" key="5">
    <source>
        <dbReference type="SAM" id="Phobius"/>
    </source>
</evidence>
<keyword evidence="2 5" id="KW-0812">Transmembrane</keyword>